<evidence type="ECO:0000259" key="1">
    <source>
        <dbReference type="PROSITE" id="PS50097"/>
    </source>
</evidence>
<dbReference type="PROSITE" id="PS50097">
    <property type="entry name" value="BTB"/>
    <property type="match status" value="1"/>
</dbReference>
<organism evidence="2 3">
    <name type="scientific">Oedothorax gibbosus</name>
    <dbReference type="NCBI Taxonomy" id="931172"/>
    <lineage>
        <taxon>Eukaryota</taxon>
        <taxon>Metazoa</taxon>
        <taxon>Ecdysozoa</taxon>
        <taxon>Arthropoda</taxon>
        <taxon>Chelicerata</taxon>
        <taxon>Arachnida</taxon>
        <taxon>Araneae</taxon>
        <taxon>Araneomorphae</taxon>
        <taxon>Entelegynae</taxon>
        <taxon>Araneoidea</taxon>
        <taxon>Linyphiidae</taxon>
        <taxon>Erigoninae</taxon>
        <taxon>Oedothorax</taxon>
    </lineage>
</organism>
<proteinExistence type="predicted"/>
<dbReference type="Pfam" id="PF00651">
    <property type="entry name" value="BTB"/>
    <property type="match status" value="1"/>
</dbReference>
<keyword evidence="3" id="KW-1185">Reference proteome</keyword>
<accession>A0AAV6V414</accession>
<protein>
    <recommendedName>
        <fullName evidence="1">BTB domain-containing protein</fullName>
    </recommendedName>
</protein>
<comment type="caution">
    <text evidence="2">The sequence shown here is derived from an EMBL/GenBank/DDBJ whole genome shotgun (WGS) entry which is preliminary data.</text>
</comment>
<feature type="domain" description="BTB" evidence="1">
    <location>
        <begin position="184"/>
        <end position="223"/>
    </location>
</feature>
<dbReference type="Gene3D" id="3.30.710.10">
    <property type="entry name" value="Potassium Channel Kv1.1, Chain A"/>
    <property type="match status" value="1"/>
</dbReference>
<dbReference type="Proteomes" id="UP000827092">
    <property type="component" value="Unassembled WGS sequence"/>
</dbReference>
<dbReference type="EMBL" id="JAFNEN010000159">
    <property type="protein sequence ID" value="KAG8191440.1"/>
    <property type="molecule type" value="Genomic_DNA"/>
</dbReference>
<dbReference type="AlphaFoldDB" id="A0AAV6V414"/>
<evidence type="ECO:0000313" key="3">
    <source>
        <dbReference type="Proteomes" id="UP000827092"/>
    </source>
</evidence>
<gene>
    <name evidence="2" type="ORF">JTE90_020692</name>
</gene>
<sequence>MSEVQKVGNEIDGCQVQTTFVKRTYVFGWSVKNFPPNPSIFVVRSPEFRPVSDRLFYATVERKYESAYGYHDVILSIFLKEGLPIEIKHAISITNCAGKILRSESGTHKHSLVGGCLPAFNAKFFEESTVFKIEDYQCINFRCTMEFAEFSTDLLYSYQLPSSTISLPTLVDDLKAMFAKSLHADLFLKVKKGVVRVHKALLCARSPVFTKMFEAPMDEKKNH</sequence>
<dbReference type="PANTHER" id="PTHR46672">
    <property type="entry name" value="OS08G0495500 PROTEIN-RELATED"/>
    <property type="match status" value="1"/>
</dbReference>
<dbReference type="InterPro" id="IPR000210">
    <property type="entry name" value="BTB/POZ_dom"/>
</dbReference>
<dbReference type="SUPFAM" id="SSF54695">
    <property type="entry name" value="POZ domain"/>
    <property type="match status" value="1"/>
</dbReference>
<dbReference type="InterPro" id="IPR044714">
    <property type="entry name" value="AtSIBP1-like"/>
</dbReference>
<reference evidence="2 3" key="1">
    <citation type="journal article" date="2022" name="Nat. Ecol. Evol.">
        <title>A masculinizing supergene underlies an exaggerated male reproductive morph in a spider.</title>
        <authorList>
            <person name="Hendrickx F."/>
            <person name="De Corte Z."/>
            <person name="Sonet G."/>
            <person name="Van Belleghem S.M."/>
            <person name="Kostlbacher S."/>
            <person name="Vangestel C."/>
        </authorList>
    </citation>
    <scope>NUCLEOTIDE SEQUENCE [LARGE SCALE GENOMIC DNA]</scope>
    <source>
        <strain evidence="2">W744_W776</strain>
    </source>
</reference>
<evidence type="ECO:0000313" key="2">
    <source>
        <dbReference type="EMBL" id="KAG8191440.1"/>
    </source>
</evidence>
<dbReference type="InterPro" id="IPR011333">
    <property type="entry name" value="SKP1/BTB/POZ_sf"/>
</dbReference>
<name>A0AAV6V414_9ARAC</name>